<evidence type="ECO:0000256" key="16">
    <source>
        <dbReference type="NCBIfam" id="TIGR00560"/>
    </source>
</evidence>
<dbReference type="PANTHER" id="PTHR14269">
    <property type="entry name" value="CDP-DIACYLGLYCEROL--GLYCEROL-3-PHOSPHATE 3-PHOSPHATIDYLTRANSFERASE-RELATED"/>
    <property type="match status" value="1"/>
</dbReference>
<dbReference type="PIRSF" id="PIRSF000847">
    <property type="entry name" value="Phos_ph_gly_syn"/>
    <property type="match status" value="1"/>
</dbReference>
<keyword evidence="12 18" id="KW-0472">Membrane</keyword>
<evidence type="ECO:0000256" key="8">
    <source>
        <dbReference type="ARBA" id="ARBA00022679"/>
    </source>
</evidence>
<evidence type="ECO:0000256" key="15">
    <source>
        <dbReference type="ARBA" id="ARBA00048586"/>
    </source>
</evidence>
<dbReference type="PATRIC" id="fig|1543721.4.peg.1015"/>
<protein>
    <recommendedName>
        <fullName evidence="6 16">CDP-diacylglycerol--glycerol-3-phosphate 3-phosphatidyltransferase</fullName>
        <ecNumber evidence="5 16">2.7.8.5</ecNumber>
    </recommendedName>
</protein>
<evidence type="ECO:0000256" key="5">
    <source>
        <dbReference type="ARBA" id="ARBA00013170"/>
    </source>
</evidence>
<comment type="similarity">
    <text evidence="4 17">Belongs to the CDP-alcohol phosphatidyltransferase class-I family.</text>
</comment>
<evidence type="ECO:0000256" key="18">
    <source>
        <dbReference type="SAM" id="Phobius"/>
    </source>
</evidence>
<dbReference type="OrthoDB" id="9796672at2"/>
<evidence type="ECO:0000256" key="7">
    <source>
        <dbReference type="ARBA" id="ARBA00022516"/>
    </source>
</evidence>
<feature type="transmembrane region" description="Helical" evidence="18">
    <location>
        <begin position="73"/>
        <end position="100"/>
    </location>
</feature>
<dbReference type="InterPro" id="IPR050324">
    <property type="entry name" value="CDP-alcohol_PTase-I"/>
</dbReference>
<dbReference type="GO" id="GO:0036094">
    <property type="term" value="F:small molecule binding"/>
    <property type="evidence" value="ECO:0007669"/>
    <property type="project" value="UniProtKB-ARBA"/>
</dbReference>
<dbReference type="PANTHER" id="PTHR14269:SF62">
    <property type="entry name" value="CDP-DIACYLGLYCEROL--GLYCEROL-3-PHOSPHATE 3-PHOSPHATIDYLTRANSFERASE 1, CHLOROPLASTIC"/>
    <property type="match status" value="1"/>
</dbReference>
<dbReference type="InterPro" id="IPR043130">
    <property type="entry name" value="CDP-OH_PTrfase_TM_dom"/>
</dbReference>
<dbReference type="Pfam" id="PF01066">
    <property type="entry name" value="CDP-OH_P_transf"/>
    <property type="match status" value="1"/>
</dbReference>
<dbReference type="GO" id="GO:0005737">
    <property type="term" value="C:cytoplasm"/>
    <property type="evidence" value="ECO:0007669"/>
    <property type="project" value="UniProtKB-ARBA"/>
</dbReference>
<evidence type="ECO:0000256" key="3">
    <source>
        <dbReference type="ARBA" id="ARBA00005042"/>
    </source>
</evidence>
<keyword evidence="20" id="KW-1185">Reference proteome</keyword>
<keyword evidence="10 18" id="KW-1133">Transmembrane helix</keyword>
<proteinExistence type="inferred from homology"/>
<dbReference type="NCBIfam" id="TIGR00560">
    <property type="entry name" value="pgsA"/>
    <property type="match status" value="1"/>
</dbReference>
<feature type="transmembrane region" description="Helical" evidence="18">
    <location>
        <begin position="155"/>
        <end position="175"/>
    </location>
</feature>
<evidence type="ECO:0000256" key="9">
    <source>
        <dbReference type="ARBA" id="ARBA00022692"/>
    </source>
</evidence>
<comment type="cofactor">
    <cofactor evidence="1">
        <name>Mn(2+)</name>
        <dbReference type="ChEBI" id="CHEBI:29035"/>
    </cofactor>
</comment>
<dbReference type="EMBL" id="CP011412">
    <property type="protein sequence ID" value="AKH19796.1"/>
    <property type="molecule type" value="Genomic_DNA"/>
</dbReference>
<keyword evidence="11" id="KW-0443">Lipid metabolism</keyword>
<keyword evidence="13" id="KW-0594">Phospholipid biosynthesis</keyword>
<evidence type="ECO:0000256" key="14">
    <source>
        <dbReference type="ARBA" id="ARBA00023264"/>
    </source>
</evidence>
<sequence length="194" mass="21571">MLQNIPNILTLLRILLIPVFVVLFYLPWQYAAEACAFVFALAAITDWFDGYLARKLEQVSALGAFLDPVADKLMVAAALILLVQQDPIPGLAIPVLVIIGREITISALREWMAEIGARAQIAVSAIGKIKTAFQMTAIFLLIYRNDLFGLPLYTIGFVLLYVAVILTLWSMFLYLRAAWPSLNQQGAPQTEENE</sequence>
<organism evidence="19 20">
    <name type="scientific">Sedimenticola thiotaurini</name>
    <dbReference type="NCBI Taxonomy" id="1543721"/>
    <lineage>
        <taxon>Bacteria</taxon>
        <taxon>Pseudomonadati</taxon>
        <taxon>Pseudomonadota</taxon>
        <taxon>Gammaproteobacteria</taxon>
        <taxon>Chromatiales</taxon>
        <taxon>Sedimenticolaceae</taxon>
        <taxon>Sedimenticola</taxon>
    </lineage>
</organism>
<evidence type="ECO:0000256" key="11">
    <source>
        <dbReference type="ARBA" id="ARBA00023098"/>
    </source>
</evidence>
<dbReference type="InterPro" id="IPR048254">
    <property type="entry name" value="CDP_ALCOHOL_P_TRANSF_CS"/>
</dbReference>
<dbReference type="Gene3D" id="1.20.120.1760">
    <property type="match status" value="1"/>
</dbReference>
<keyword evidence="7" id="KW-0444">Lipid biosynthesis</keyword>
<dbReference type="RefSeq" id="WP_046858732.1">
    <property type="nucleotide sequence ID" value="NZ_CP011412.1"/>
</dbReference>
<keyword evidence="9 18" id="KW-0812">Transmembrane</keyword>
<reference evidence="19 20" key="1">
    <citation type="journal article" date="2015" name="Genome Announc.">
        <title>Complete Genome Sequence of Sedimenticola thiotaurini Strain SIP-G1, a Polyphosphate- and Polyhydroxyalkanoate-Accumulating Sulfur-Oxidizing Gammaproteobacterium Isolated from Salt Marsh Sediments.</title>
        <authorList>
            <person name="Flood B.E."/>
            <person name="Jones D.S."/>
            <person name="Bailey J.V."/>
        </authorList>
    </citation>
    <scope>NUCLEOTIDE SEQUENCE [LARGE SCALE GENOMIC DNA]</scope>
    <source>
        <strain evidence="19 20">SIP-G1</strain>
    </source>
</reference>
<keyword evidence="14" id="KW-1208">Phospholipid metabolism</keyword>
<feature type="transmembrane region" description="Helical" evidence="18">
    <location>
        <begin position="121"/>
        <end position="143"/>
    </location>
</feature>
<dbReference type="GO" id="GO:0005886">
    <property type="term" value="C:plasma membrane"/>
    <property type="evidence" value="ECO:0007669"/>
    <property type="project" value="TreeGrafter"/>
</dbReference>
<accession>A0A0F7JTG4</accession>
<evidence type="ECO:0000256" key="17">
    <source>
        <dbReference type="RuleBase" id="RU003750"/>
    </source>
</evidence>
<feature type="transmembrane region" description="Helical" evidence="18">
    <location>
        <begin position="6"/>
        <end position="27"/>
    </location>
</feature>
<evidence type="ECO:0000313" key="19">
    <source>
        <dbReference type="EMBL" id="AKH19796.1"/>
    </source>
</evidence>
<dbReference type="GO" id="GO:0046474">
    <property type="term" value="P:glycerophospholipid biosynthetic process"/>
    <property type="evidence" value="ECO:0007669"/>
    <property type="project" value="TreeGrafter"/>
</dbReference>
<dbReference type="InterPro" id="IPR000462">
    <property type="entry name" value="CDP-OH_P_trans"/>
</dbReference>
<dbReference type="InterPro" id="IPR004570">
    <property type="entry name" value="Phosphatidylglycerol_P_synth"/>
</dbReference>
<evidence type="ECO:0000313" key="20">
    <source>
        <dbReference type="Proteomes" id="UP000034410"/>
    </source>
</evidence>
<keyword evidence="8 17" id="KW-0808">Transferase</keyword>
<dbReference type="AlphaFoldDB" id="A0A0F7JTG4"/>
<dbReference type="KEGG" id="seds:AAY24_04855"/>
<evidence type="ECO:0000256" key="6">
    <source>
        <dbReference type="ARBA" id="ARBA00014944"/>
    </source>
</evidence>
<gene>
    <name evidence="19" type="ORF">AAY24_04855</name>
</gene>
<dbReference type="FunFam" id="1.20.120.1760:FF:000008">
    <property type="entry name" value="CDP-diacylglycerol--glycerol-3-phosphate 3-phosphatidyltransferase 2"/>
    <property type="match status" value="1"/>
</dbReference>
<evidence type="ECO:0000256" key="4">
    <source>
        <dbReference type="ARBA" id="ARBA00010441"/>
    </source>
</evidence>
<dbReference type="PROSITE" id="PS00379">
    <property type="entry name" value="CDP_ALCOHOL_P_TRANSF"/>
    <property type="match status" value="1"/>
</dbReference>
<name>A0A0F7JTG4_9GAMM</name>
<evidence type="ECO:0000256" key="12">
    <source>
        <dbReference type="ARBA" id="ARBA00023136"/>
    </source>
</evidence>
<comment type="subcellular location">
    <subcellularLocation>
        <location evidence="2">Membrane</location>
        <topology evidence="2">Multi-pass membrane protein</topology>
    </subcellularLocation>
</comment>
<evidence type="ECO:0000256" key="2">
    <source>
        <dbReference type="ARBA" id="ARBA00004141"/>
    </source>
</evidence>
<dbReference type="Proteomes" id="UP000034410">
    <property type="component" value="Chromosome"/>
</dbReference>
<dbReference type="GO" id="GO:0050793">
    <property type="term" value="P:regulation of developmental process"/>
    <property type="evidence" value="ECO:0007669"/>
    <property type="project" value="UniProtKB-ARBA"/>
</dbReference>
<evidence type="ECO:0000256" key="1">
    <source>
        <dbReference type="ARBA" id="ARBA00001936"/>
    </source>
</evidence>
<evidence type="ECO:0000256" key="13">
    <source>
        <dbReference type="ARBA" id="ARBA00023209"/>
    </source>
</evidence>
<evidence type="ECO:0000256" key="10">
    <source>
        <dbReference type="ARBA" id="ARBA00022989"/>
    </source>
</evidence>
<dbReference type="GO" id="GO:0008444">
    <property type="term" value="F:CDP-diacylglycerol-glycerol-3-phosphate 3-phosphatidyltransferase activity"/>
    <property type="evidence" value="ECO:0007669"/>
    <property type="project" value="UniProtKB-UniRule"/>
</dbReference>
<comment type="pathway">
    <text evidence="3">Phospholipid metabolism; phosphatidylglycerol biosynthesis; phosphatidylglycerol from CDP-diacylglycerol: step 1/2.</text>
</comment>
<dbReference type="EC" id="2.7.8.5" evidence="5 16"/>
<comment type="catalytic activity">
    <reaction evidence="15">
        <text>a CDP-1,2-diacyl-sn-glycerol + sn-glycerol 3-phosphate = a 1,2-diacyl-sn-glycero-3-phospho-(1'-sn-glycero-3'-phosphate) + CMP + H(+)</text>
        <dbReference type="Rhea" id="RHEA:12593"/>
        <dbReference type="ChEBI" id="CHEBI:15378"/>
        <dbReference type="ChEBI" id="CHEBI:57597"/>
        <dbReference type="ChEBI" id="CHEBI:58332"/>
        <dbReference type="ChEBI" id="CHEBI:60110"/>
        <dbReference type="ChEBI" id="CHEBI:60377"/>
        <dbReference type="EC" id="2.7.8.5"/>
    </reaction>
</comment>